<proteinExistence type="predicted"/>
<evidence type="ECO:0008006" key="3">
    <source>
        <dbReference type="Google" id="ProtNLM"/>
    </source>
</evidence>
<dbReference type="Proteomes" id="UP000006462">
    <property type="component" value="Unassembled WGS sequence"/>
</dbReference>
<organism evidence="1 2">
    <name type="scientific">Pyramidobacter piscolens W5455</name>
    <dbReference type="NCBI Taxonomy" id="352165"/>
    <lineage>
        <taxon>Bacteria</taxon>
        <taxon>Thermotogati</taxon>
        <taxon>Synergistota</taxon>
        <taxon>Synergistia</taxon>
        <taxon>Synergistales</taxon>
        <taxon>Dethiosulfovibrionaceae</taxon>
        <taxon>Pyramidobacter</taxon>
    </lineage>
</organism>
<keyword evidence="2" id="KW-1185">Reference proteome</keyword>
<sequence>MCPAVVLGGATVRSAAFSIVLFVENQYRAAETDGSRVFQLRLGAARSSYKNIPSGTFFINEFIEMISFICTKTISLPFGGELRLGYAASP</sequence>
<comment type="caution">
    <text evidence="1">The sequence shown here is derived from an EMBL/GenBank/DDBJ whole genome shotgun (WGS) entry which is preliminary data.</text>
</comment>
<name>A0ABM9ZVP1_9BACT</name>
<gene>
    <name evidence="1" type="ORF">HMPREF7215_1956</name>
</gene>
<evidence type="ECO:0000313" key="2">
    <source>
        <dbReference type="Proteomes" id="UP000006462"/>
    </source>
</evidence>
<dbReference type="EMBL" id="ADFP01000054">
    <property type="protein sequence ID" value="EFB90954.1"/>
    <property type="molecule type" value="Genomic_DNA"/>
</dbReference>
<protein>
    <recommendedName>
        <fullName evidence="3">Secreted protein</fullName>
    </recommendedName>
</protein>
<accession>A0ABM9ZVP1</accession>
<evidence type="ECO:0000313" key="1">
    <source>
        <dbReference type="EMBL" id="EFB90954.1"/>
    </source>
</evidence>
<reference evidence="1 2" key="1">
    <citation type="submission" date="2009-12" db="EMBL/GenBank/DDBJ databases">
        <authorList>
            <person name="Shrivastava S."/>
            <person name="Madupu R."/>
            <person name="Durkin A.S."/>
            <person name="Torralba M."/>
            <person name="Methe B."/>
            <person name="Sutton G.G."/>
            <person name="Strausberg R.L."/>
            <person name="Nelson K.E."/>
        </authorList>
    </citation>
    <scope>NUCLEOTIDE SEQUENCE [LARGE SCALE GENOMIC DNA]</scope>
    <source>
        <strain evidence="1 2">W5455</strain>
    </source>
</reference>